<dbReference type="RefSeq" id="WP_110449478.1">
    <property type="nucleotide sequence ID" value="NZ_CP029479.1"/>
</dbReference>
<feature type="chain" id="PRO_5016361774" description="EF-hand domain-containing protein" evidence="2">
    <location>
        <begin position="25"/>
        <end position="145"/>
    </location>
</feature>
<evidence type="ECO:0000256" key="2">
    <source>
        <dbReference type="SAM" id="SignalP"/>
    </source>
</evidence>
<accession>A0A2Z3HVU0</accession>
<sequence>MSLRRPAFAAFLGLASLFALPAAAQMGPPKLDQNGDGRIVYAEYRSANVDKTLETLDADRNGQVSRKEFDKFAGMARTFGGARAASAMDQWWRTTDGNSDGAMSRSELESSSRRRFDAADSNRDGVLDKTEVAAMRQRQRAASGN</sequence>
<dbReference type="PROSITE" id="PS50222">
    <property type="entry name" value="EF_HAND_2"/>
    <property type="match status" value="2"/>
</dbReference>
<dbReference type="GO" id="GO:0005509">
    <property type="term" value="F:calcium ion binding"/>
    <property type="evidence" value="ECO:0007669"/>
    <property type="project" value="InterPro"/>
</dbReference>
<evidence type="ECO:0000313" key="4">
    <source>
        <dbReference type="EMBL" id="AWM76909.1"/>
    </source>
</evidence>
<feature type="compositionally biased region" description="Basic and acidic residues" evidence="1">
    <location>
        <begin position="106"/>
        <end position="131"/>
    </location>
</feature>
<feature type="domain" description="EF-hand" evidence="3">
    <location>
        <begin position="44"/>
        <end position="79"/>
    </location>
</feature>
<dbReference type="Gene3D" id="1.10.238.10">
    <property type="entry name" value="EF-hand"/>
    <property type="match status" value="2"/>
</dbReference>
<evidence type="ECO:0000313" key="5">
    <source>
        <dbReference type="Proteomes" id="UP000247763"/>
    </source>
</evidence>
<dbReference type="OrthoDB" id="113323at2"/>
<feature type="region of interest" description="Disordered" evidence="1">
    <location>
        <begin position="93"/>
        <end position="145"/>
    </location>
</feature>
<dbReference type="InterPro" id="IPR002048">
    <property type="entry name" value="EF_hand_dom"/>
</dbReference>
<name>A0A2Z3HVU0_9CAUL</name>
<dbReference type="InterPro" id="IPR018247">
    <property type="entry name" value="EF_Hand_1_Ca_BS"/>
</dbReference>
<reference evidence="5" key="1">
    <citation type="submission" date="2018-05" db="EMBL/GenBank/DDBJ databases">
        <title>Genome sequencing of Phenylobacterium sp. HYN0004.</title>
        <authorList>
            <person name="Yi H."/>
            <person name="Baek C."/>
        </authorList>
    </citation>
    <scope>NUCLEOTIDE SEQUENCE [LARGE SCALE GENOMIC DNA]</scope>
    <source>
        <strain evidence="5">HYN0004</strain>
    </source>
</reference>
<evidence type="ECO:0000259" key="3">
    <source>
        <dbReference type="PROSITE" id="PS50222"/>
    </source>
</evidence>
<dbReference type="EMBL" id="CP029479">
    <property type="protein sequence ID" value="AWM76909.1"/>
    <property type="molecule type" value="Genomic_DNA"/>
</dbReference>
<dbReference type="Proteomes" id="UP000247763">
    <property type="component" value="Chromosome"/>
</dbReference>
<keyword evidence="5" id="KW-1185">Reference proteome</keyword>
<evidence type="ECO:0000256" key="1">
    <source>
        <dbReference type="SAM" id="MobiDB-lite"/>
    </source>
</evidence>
<dbReference type="KEGG" id="phb:HYN04_03535"/>
<gene>
    <name evidence="4" type="ORF">HYN04_03535</name>
</gene>
<dbReference type="AlphaFoldDB" id="A0A2Z3HVU0"/>
<feature type="domain" description="EF-hand" evidence="3">
    <location>
        <begin position="107"/>
        <end position="142"/>
    </location>
</feature>
<dbReference type="PROSITE" id="PS00018">
    <property type="entry name" value="EF_HAND_1"/>
    <property type="match status" value="2"/>
</dbReference>
<feature type="signal peptide" evidence="2">
    <location>
        <begin position="1"/>
        <end position="24"/>
    </location>
</feature>
<dbReference type="SUPFAM" id="SSF47473">
    <property type="entry name" value="EF-hand"/>
    <property type="match status" value="1"/>
</dbReference>
<dbReference type="InterPro" id="IPR011992">
    <property type="entry name" value="EF-hand-dom_pair"/>
</dbReference>
<keyword evidence="2" id="KW-0732">Signal</keyword>
<protein>
    <recommendedName>
        <fullName evidence="3">EF-hand domain-containing protein</fullName>
    </recommendedName>
</protein>
<dbReference type="Pfam" id="PF13202">
    <property type="entry name" value="EF-hand_5"/>
    <property type="match status" value="2"/>
</dbReference>
<organism evidence="4 5">
    <name type="scientific">Phenylobacterium parvum</name>
    <dbReference type="NCBI Taxonomy" id="2201350"/>
    <lineage>
        <taxon>Bacteria</taxon>
        <taxon>Pseudomonadati</taxon>
        <taxon>Pseudomonadota</taxon>
        <taxon>Alphaproteobacteria</taxon>
        <taxon>Caulobacterales</taxon>
        <taxon>Caulobacteraceae</taxon>
        <taxon>Phenylobacterium</taxon>
    </lineage>
</organism>
<proteinExistence type="predicted"/>